<organism evidence="1">
    <name type="scientific">Cacopsylla melanoneura</name>
    <dbReference type="NCBI Taxonomy" id="428564"/>
    <lineage>
        <taxon>Eukaryota</taxon>
        <taxon>Metazoa</taxon>
        <taxon>Ecdysozoa</taxon>
        <taxon>Arthropoda</taxon>
        <taxon>Hexapoda</taxon>
        <taxon>Insecta</taxon>
        <taxon>Pterygota</taxon>
        <taxon>Neoptera</taxon>
        <taxon>Paraneoptera</taxon>
        <taxon>Hemiptera</taxon>
        <taxon>Sternorrhyncha</taxon>
        <taxon>Psylloidea</taxon>
        <taxon>Psyllidae</taxon>
        <taxon>Psyllinae</taxon>
        <taxon>Cacopsylla</taxon>
    </lineage>
</organism>
<dbReference type="EMBL" id="HBUF01021770">
    <property type="protein sequence ID" value="CAG6611448.1"/>
    <property type="molecule type" value="Transcribed_RNA"/>
</dbReference>
<dbReference type="EMBL" id="HBUF01021768">
    <property type="protein sequence ID" value="CAG6611444.1"/>
    <property type="molecule type" value="Transcribed_RNA"/>
</dbReference>
<dbReference type="EMBL" id="HBUF01021769">
    <property type="protein sequence ID" value="CAG6611446.1"/>
    <property type="molecule type" value="Transcribed_RNA"/>
</dbReference>
<accession>A0A8D8LTL5</accession>
<name>A0A8D8LTL5_9HEMI</name>
<reference evidence="1" key="1">
    <citation type="submission" date="2021-05" db="EMBL/GenBank/DDBJ databases">
        <authorList>
            <person name="Alioto T."/>
            <person name="Alioto T."/>
            <person name="Gomez Garrido J."/>
        </authorList>
    </citation>
    <scope>NUCLEOTIDE SEQUENCE</scope>
</reference>
<dbReference type="AlphaFoldDB" id="A0A8D8LTL5"/>
<evidence type="ECO:0000313" key="1">
    <source>
        <dbReference type="EMBL" id="CAG6611442.1"/>
    </source>
</evidence>
<sequence length="183" mass="20009">MMYLTTALYDGRDISIQAEDLQWLELKWKRSTTNSVKVICTVSAISTATPAAVTLSRSFNAAETLASSSPIAPRAPRTSARPPLIKSLGAWSAPLSRAGWNPSVRRRILTVCVESSGAYRVIITRATWTPPCLPCSHLPVYLTLSCFDHPLTRPVPNTVKYSKYCAKKLSTHCAPNCLCAPTE</sequence>
<proteinExistence type="predicted"/>
<protein>
    <submittedName>
        <fullName evidence="1">Uncharacterized protein</fullName>
    </submittedName>
</protein>
<dbReference type="EMBL" id="HBUF01021767">
    <property type="protein sequence ID" value="CAG6611442.1"/>
    <property type="molecule type" value="Transcribed_RNA"/>
</dbReference>